<feature type="transmembrane region" description="Helical" evidence="1">
    <location>
        <begin position="71"/>
        <end position="95"/>
    </location>
</feature>
<reference evidence="3 4" key="1">
    <citation type="submission" date="2020-04" db="EMBL/GenBank/DDBJ databases">
        <title>Rhizobium sp. S-51 isolated from soil.</title>
        <authorList>
            <person name="Dahal R.H."/>
        </authorList>
    </citation>
    <scope>NUCLEOTIDE SEQUENCE [LARGE SCALE GENOMIC DNA]</scope>
    <source>
        <strain evidence="3 4">S-51</strain>
    </source>
</reference>
<dbReference type="Pfam" id="PF00892">
    <property type="entry name" value="EamA"/>
    <property type="match status" value="2"/>
</dbReference>
<feature type="transmembrane region" description="Helical" evidence="1">
    <location>
        <begin position="40"/>
        <end position="59"/>
    </location>
</feature>
<keyword evidence="1" id="KW-1133">Transmembrane helix</keyword>
<dbReference type="RefSeq" id="WP_169586450.1">
    <property type="nucleotide sequence ID" value="NZ_JABBGK010000001.1"/>
</dbReference>
<dbReference type="PANTHER" id="PTHR22911:SF135">
    <property type="entry name" value="BLR4310 PROTEIN"/>
    <property type="match status" value="1"/>
</dbReference>
<proteinExistence type="predicted"/>
<feature type="transmembrane region" description="Helical" evidence="1">
    <location>
        <begin position="240"/>
        <end position="259"/>
    </location>
</feature>
<dbReference type="EMBL" id="JABBGK010000001">
    <property type="protein sequence ID" value="NML72722.1"/>
    <property type="molecule type" value="Genomic_DNA"/>
</dbReference>
<dbReference type="Proteomes" id="UP000541470">
    <property type="component" value="Unassembled WGS sequence"/>
</dbReference>
<dbReference type="SUPFAM" id="SSF103481">
    <property type="entry name" value="Multidrug resistance efflux transporter EmrE"/>
    <property type="match status" value="2"/>
</dbReference>
<feature type="transmembrane region" description="Helical" evidence="1">
    <location>
        <begin position="265"/>
        <end position="283"/>
    </location>
</feature>
<dbReference type="PANTHER" id="PTHR22911">
    <property type="entry name" value="ACYL-MALONYL CONDENSING ENZYME-RELATED"/>
    <property type="match status" value="1"/>
</dbReference>
<feature type="transmembrane region" description="Helical" evidence="1">
    <location>
        <begin position="150"/>
        <end position="172"/>
    </location>
</feature>
<accession>A0A7Y0AST2</accession>
<evidence type="ECO:0000313" key="4">
    <source>
        <dbReference type="Proteomes" id="UP000541470"/>
    </source>
</evidence>
<evidence type="ECO:0000313" key="3">
    <source>
        <dbReference type="EMBL" id="NML72722.1"/>
    </source>
</evidence>
<feature type="transmembrane region" description="Helical" evidence="1">
    <location>
        <begin position="127"/>
        <end position="144"/>
    </location>
</feature>
<organism evidence="3 4">
    <name type="scientific">Rhizobium terricola</name>
    <dbReference type="NCBI Taxonomy" id="2728849"/>
    <lineage>
        <taxon>Bacteria</taxon>
        <taxon>Pseudomonadati</taxon>
        <taxon>Pseudomonadota</taxon>
        <taxon>Alphaproteobacteria</taxon>
        <taxon>Hyphomicrobiales</taxon>
        <taxon>Rhizobiaceae</taxon>
        <taxon>Rhizobium/Agrobacterium group</taxon>
        <taxon>Rhizobium</taxon>
    </lineage>
</organism>
<dbReference type="InterPro" id="IPR037185">
    <property type="entry name" value="EmrE-like"/>
</dbReference>
<name>A0A7Y0AST2_9HYPH</name>
<feature type="domain" description="EamA" evidence="2">
    <location>
        <begin position="11"/>
        <end position="143"/>
    </location>
</feature>
<dbReference type="GO" id="GO:0016020">
    <property type="term" value="C:membrane"/>
    <property type="evidence" value="ECO:0007669"/>
    <property type="project" value="InterPro"/>
</dbReference>
<evidence type="ECO:0000259" key="2">
    <source>
        <dbReference type="Pfam" id="PF00892"/>
    </source>
</evidence>
<keyword evidence="1" id="KW-0472">Membrane</keyword>
<feature type="domain" description="EamA" evidence="2">
    <location>
        <begin position="156"/>
        <end position="279"/>
    </location>
</feature>
<sequence length="298" mass="31733">MTFDDQRQYRLGVVYAAISALAWSSSGLFIRSITTDLMTMLFWRGLVSGGCVFLLFLWLERGHALVILRRMRGPSVAAMVLSAISMVTGIGSMYYTSIADAMVIYATVPFMTAGLAYLMIGERPSRATLIASVIAVLGVLVMLSDHQSEPGGLFGKGLALVMTVSVAGLATVMRKHRTVPMLPAMAGSAWLCSLTTFWFAVPLTVSASDMSLIVAFGIVQNALGLILYTAASKRLPAADASLLTALEVPLTPLWVWLILGEVPSQATLLGGPIVLAALFGHIAHEVRRNRTAPAAASS</sequence>
<feature type="transmembrane region" description="Helical" evidence="1">
    <location>
        <begin position="101"/>
        <end position="120"/>
    </location>
</feature>
<comment type="caution">
    <text evidence="3">The sequence shown here is derived from an EMBL/GenBank/DDBJ whole genome shotgun (WGS) entry which is preliminary data.</text>
</comment>
<dbReference type="InterPro" id="IPR000620">
    <property type="entry name" value="EamA_dom"/>
</dbReference>
<gene>
    <name evidence="3" type="ORF">HHL25_01155</name>
</gene>
<protein>
    <submittedName>
        <fullName evidence="3">DMT family transporter</fullName>
    </submittedName>
</protein>
<feature type="transmembrane region" description="Helical" evidence="1">
    <location>
        <begin position="184"/>
        <end position="204"/>
    </location>
</feature>
<keyword evidence="4" id="KW-1185">Reference proteome</keyword>
<dbReference type="AlphaFoldDB" id="A0A7Y0AST2"/>
<keyword evidence="1" id="KW-0812">Transmembrane</keyword>
<feature type="transmembrane region" description="Helical" evidence="1">
    <location>
        <begin position="210"/>
        <end position="228"/>
    </location>
</feature>
<evidence type="ECO:0000256" key="1">
    <source>
        <dbReference type="SAM" id="Phobius"/>
    </source>
</evidence>
<feature type="transmembrane region" description="Helical" evidence="1">
    <location>
        <begin position="12"/>
        <end position="34"/>
    </location>
</feature>